<proteinExistence type="inferred from homology"/>
<comment type="caution">
    <text evidence="3">The sequence shown here is derived from an EMBL/GenBank/DDBJ whole genome shotgun (WGS) entry which is preliminary data.</text>
</comment>
<dbReference type="PANTHER" id="PTHR21198">
    <property type="entry name" value="GLUTAMATE RACEMASE"/>
    <property type="match status" value="1"/>
</dbReference>
<dbReference type="GO" id="GO:0047661">
    <property type="term" value="F:amino-acid racemase activity"/>
    <property type="evidence" value="ECO:0007669"/>
    <property type="project" value="InterPro"/>
</dbReference>
<comment type="similarity">
    <text evidence="1">Belongs to the aspartate/glutamate racemases family.</text>
</comment>
<evidence type="ECO:0000313" key="4">
    <source>
        <dbReference type="Proteomes" id="UP000473699"/>
    </source>
</evidence>
<evidence type="ECO:0000256" key="2">
    <source>
        <dbReference type="ARBA" id="ARBA00023235"/>
    </source>
</evidence>
<name>A0A6L5YCZ4_9BACT</name>
<dbReference type="InterPro" id="IPR004380">
    <property type="entry name" value="Asp_race"/>
</dbReference>
<dbReference type="Pfam" id="PF01177">
    <property type="entry name" value="Asp_Glu_race"/>
    <property type="match status" value="1"/>
</dbReference>
<keyword evidence="4" id="KW-1185">Reference proteome</keyword>
<dbReference type="Gene3D" id="3.40.50.1860">
    <property type="match status" value="2"/>
</dbReference>
<evidence type="ECO:0000256" key="1">
    <source>
        <dbReference type="ARBA" id="ARBA00007847"/>
    </source>
</evidence>
<sequence length="235" mass="25193">MNDMIPRKILGVYGGMGPAASAEFLRLLAAMAPAKRDQEHPVVYVYSNAQTPDRTAAFFGRGESPAAALRQGLDTLCGWGADLLAVPCNTAHIFIDPFRAQLRSPLIHIVEATVADAIKAAPDGCWIIATGATMDSGIYEKEAARRGYRFFAPSEEVRELATQAIVRVKAGELKAGGAVMEEIAAKLWAVRRAPIVTACTELPLAYDASSLPPEMGISSLRSLSRACLEALYAEE</sequence>
<organism evidence="3 4">
    <name type="scientific">Pyramidobacter porci</name>
    <dbReference type="NCBI Taxonomy" id="2605789"/>
    <lineage>
        <taxon>Bacteria</taxon>
        <taxon>Thermotogati</taxon>
        <taxon>Synergistota</taxon>
        <taxon>Synergistia</taxon>
        <taxon>Synergistales</taxon>
        <taxon>Dethiosulfovibrionaceae</taxon>
        <taxon>Pyramidobacter</taxon>
    </lineage>
</organism>
<protein>
    <submittedName>
        <fullName evidence="3">Aspartate/glutamate racemase family protein</fullName>
    </submittedName>
</protein>
<dbReference type="InterPro" id="IPR015942">
    <property type="entry name" value="Asp/Glu/hydantoin_racemase"/>
</dbReference>
<dbReference type="AlphaFoldDB" id="A0A6L5YCZ4"/>
<dbReference type="EMBL" id="VUNH01000010">
    <property type="protein sequence ID" value="MST56214.1"/>
    <property type="molecule type" value="Genomic_DNA"/>
</dbReference>
<evidence type="ECO:0000313" key="3">
    <source>
        <dbReference type="EMBL" id="MST56214.1"/>
    </source>
</evidence>
<dbReference type="InterPro" id="IPR001920">
    <property type="entry name" value="Asp/Glu_race"/>
</dbReference>
<dbReference type="NCBIfam" id="TIGR00035">
    <property type="entry name" value="asp_race"/>
    <property type="match status" value="1"/>
</dbReference>
<dbReference type="PANTHER" id="PTHR21198:SF7">
    <property type="entry name" value="ASPARTATE-GLUTAMATE RACEMASE FAMILY"/>
    <property type="match status" value="1"/>
</dbReference>
<reference evidence="3 4" key="1">
    <citation type="submission" date="2019-08" db="EMBL/GenBank/DDBJ databases">
        <title>In-depth cultivation of the pig gut microbiome towards novel bacterial diversity and tailored functional studies.</title>
        <authorList>
            <person name="Wylensek D."/>
            <person name="Hitch T.C.A."/>
            <person name="Clavel T."/>
        </authorList>
    </citation>
    <scope>NUCLEOTIDE SEQUENCE [LARGE SCALE GENOMIC DNA]</scope>
    <source>
        <strain evidence="3 4">SM-530-WT-4B</strain>
    </source>
</reference>
<gene>
    <name evidence="3" type="ORF">FYJ74_09245</name>
</gene>
<keyword evidence="2" id="KW-0413">Isomerase</keyword>
<accession>A0A6L5YCZ4</accession>
<dbReference type="Proteomes" id="UP000473699">
    <property type="component" value="Unassembled WGS sequence"/>
</dbReference>
<dbReference type="SUPFAM" id="SSF53681">
    <property type="entry name" value="Aspartate/glutamate racemase"/>
    <property type="match status" value="2"/>
</dbReference>